<evidence type="ECO:0000256" key="1">
    <source>
        <dbReference type="ARBA" id="ARBA00004323"/>
    </source>
</evidence>
<evidence type="ECO:0000259" key="5">
    <source>
        <dbReference type="Pfam" id="PF03016"/>
    </source>
</evidence>
<dbReference type="InterPro" id="IPR004263">
    <property type="entry name" value="Exostosin"/>
</dbReference>
<proteinExistence type="inferred from homology"/>
<protein>
    <recommendedName>
        <fullName evidence="5">Exostosin GT47 domain-containing protein</fullName>
    </recommendedName>
</protein>
<dbReference type="InterPro" id="IPR040911">
    <property type="entry name" value="Exostosin_GT47"/>
</dbReference>
<accession>A0ABP0TRM2</accession>
<dbReference type="Proteomes" id="UP001497512">
    <property type="component" value="Chromosome 13"/>
</dbReference>
<sequence>MTATPSSSIVWVFNSQVLHCSTTPALVICFFVALYTTLVNVEHLLGLRDVQTATLSPTSSLQSQGAGGIIRVFLGNASSTNGTVEEERRPDHRGSRAACAGRQIYVYKLPPQFNQKLIESCGSQPGWRNMCYDLSNQGLGAQFDVPESDPLANVLLPRTAWFKTNQFSLELLFHERLKAYPCLTDDPEQAAMSYIPFYSALDLTPKLFENSVAVRDQLSERLVGWLQSNRHWETSGGKKHIMVLGRIVWDYVRPVNAFKPGAAWGNALLSFPELWNVTKLSIERNPWDSEQMAIPYPTSFHPASDVEMVAWQSTIRNAKRNKLVVFVGSPRYNKVGGTDLRRELMRQCSGAGNADATTPWSDRDNNTTTAAAAAGIANSNRTKDPSRSCTMVLCNVVGCARNPQAPIRAFLEAVFCLQPPGDSATRKSFFDCLIAGGIPVLFDNMSAAQQYQWHLPGNTSSYAITFNRKQVVSGELDIVKRLLEIPHEVITSMQATITDMVSHFVYQKPGSKLAIKDAFDYTIDHLLQKFDVHVTI</sequence>
<evidence type="ECO:0000313" key="7">
    <source>
        <dbReference type="Proteomes" id="UP001497512"/>
    </source>
</evidence>
<comment type="subcellular location">
    <subcellularLocation>
        <location evidence="1">Golgi apparatus membrane</location>
        <topology evidence="1">Single-pass type II membrane protein</topology>
    </subcellularLocation>
</comment>
<evidence type="ECO:0000256" key="4">
    <source>
        <dbReference type="ARBA" id="ARBA00023034"/>
    </source>
</evidence>
<keyword evidence="3" id="KW-0735">Signal-anchor</keyword>
<dbReference type="PANTHER" id="PTHR11062">
    <property type="entry name" value="EXOSTOSIN HEPARAN SULFATE GLYCOSYLTRANSFERASE -RELATED"/>
    <property type="match status" value="1"/>
</dbReference>
<evidence type="ECO:0000256" key="2">
    <source>
        <dbReference type="ARBA" id="ARBA00010271"/>
    </source>
</evidence>
<name>A0ABP0TRM2_9BRYO</name>
<keyword evidence="7" id="KW-1185">Reference proteome</keyword>
<keyword evidence="4" id="KW-0333">Golgi apparatus</keyword>
<dbReference type="EMBL" id="OZ019905">
    <property type="protein sequence ID" value="CAK9202770.1"/>
    <property type="molecule type" value="Genomic_DNA"/>
</dbReference>
<feature type="domain" description="Exostosin GT47" evidence="5">
    <location>
        <begin position="99"/>
        <end position="473"/>
    </location>
</feature>
<reference evidence="6" key="1">
    <citation type="submission" date="2024-02" db="EMBL/GenBank/DDBJ databases">
        <authorList>
            <consortium name="ELIXIR-Norway"/>
            <consortium name="Elixir Norway"/>
        </authorList>
    </citation>
    <scope>NUCLEOTIDE SEQUENCE</scope>
</reference>
<comment type="similarity">
    <text evidence="2">Belongs to the glycosyltransferase 47 family.</text>
</comment>
<dbReference type="PANTHER" id="PTHR11062:SF375">
    <property type="entry name" value="EXOSTOSIN GT47 DOMAIN-CONTAINING PROTEIN"/>
    <property type="match status" value="1"/>
</dbReference>
<gene>
    <name evidence="6" type="ORF">CSSPTR1EN2_LOCUS6573</name>
</gene>
<dbReference type="Pfam" id="PF03016">
    <property type="entry name" value="Exostosin_GT47"/>
    <property type="match status" value="1"/>
</dbReference>
<keyword evidence="3" id="KW-0812">Transmembrane</keyword>
<evidence type="ECO:0000313" key="6">
    <source>
        <dbReference type="EMBL" id="CAK9202770.1"/>
    </source>
</evidence>
<evidence type="ECO:0000256" key="3">
    <source>
        <dbReference type="ARBA" id="ARBA00022968"/>
    </source>
</evidence>
<organism evidence="6 7">
    <name type="scientific">Sphagnum troendelagicum</name>
    <dbReference type="NCBI Taxonomy" id="128251"/>
    <lineage>
        <taxon>Eukaryota</taxon>
        <taxon>Viridiplantae</taxon>
        <taxon>Streptophyta</taxon>
        <taxon>Embryophyta</taxon>
        <taxon>Bryophyta</taxon>
        <taxon>Sphagnophytina</taxon>
        <taxon>Sphagnopsida</taxon>
        <taxon>Sphagnales</taxon>
        <taxon>Sphagnaceae</taxon>
        <taxon>Sphagnum</taxon>
    </lineage>
</organism>